<dbReference type="PANTHER" id="PTHR48009">
    <property type="entry name" value="LEUCINE-RICH REPEAT (LRR) FAMILY PROTEIN"/>
    <property type="match status" value="1"/>
</dbReference>
<dbReference type="Gene3D" id="3.80.10.10">
    <property type="entry name" value="Ribonuclease Inhibitor"/>
    <property type="match status" value="1"/>
</dbReference>
<dbReference type="Proteomes" id="UP000290289">
    <property type="component" value="Chromosome 12"/>
</dbReference>
<dbReference type="InterPro" id="IPR053213">
    <property type="entry name" value="RLP29"/>
</dbReference>
<dbReference type="InterPro" id="IPR001611">
    <property type="entry name" value="Leu-rich_rpt"/>
</dbReference>
<name>A0A498IGI1_MALDO</name>
<sequence length="142" mass="15499">MNKLEGEVPAELGMLQNLEILYCHINALGGGGRSGKIPASMGKLGNLQRLYFYKNRILGSIPDDMGKMSSLCVLDLGKKIDWRVFSTFTCLQGSIPVLLGLLSRLDFSINLPNSHFEGQLPASIGKLVSLQAIDFSKNKLDS</sequence>
<dbReference type="Pfam" id="PF00560">
    <property type="entry name" value="LRR_1"/>
    <property type="match status" value="1"/>
</dbReference>
<comment type="caution">
    <text evidence="1">The sequence shown here is derived from an EMBL/GenBank/DDBJ whole genome shotgun (WGS) entry which is preliminary data.</text>
</comment>
<dbReference type="InterPro" id="IPR032675">
    <property type="entry name" value="LRR_dom_sf"/>
</dbReference>
<dbReference type="EMBL" id="RDQH01000338">
    <property type="protein sequence ID" value="RXH82290.1"/>
    <property type="molecule type" value="Genomic_DNA"/>
</dbReference>
<protein>
    <submittedName>
        <fullName evidence="1">Uncharacterized protein</fullName>
    </submittedName>
</protein>
<dbReference type="STRING" id="3750.A0A498IGI1"/>
<evidence type="ECO:0000313" key="1">
    <source>
        <dbReference type="EMBL" id="RXH82290.1"/>
    </source>
</evidence>
<reference evidence="1 2" key="1">
    <citation type="submission" date="2018-10" db="EMBL/GenBank/DDBJ databases">
        <title>A high-quality apple genome assembly.</title>
        <authorList>
            <person name="Hu J."/>
        </authorList>
    </citation>
    <scope>NUCLEOTIDE SEQUENCE [LARGE SCALE GENOMIC DNA]</scope>
    <source>
        <strain evidence="2">cv. HFTH1</strain>
        <tissue evidence="1">Young leaf</tissue>
    </source>
</reference>
<proteinExistence type="predicted"/>
<dbReference type="PANTHER" id="PTHR48009:SF4">
    <property type="entry name" value="LEUCINE-RICH REPEAT (LRR) FAMILY PROTEIN"/>
    <property type="match status" value="1"/>
</dbReference>
<gene>
    <name evidence="1" type="ORF">DVH24_036631</name>
</gene>
<keyword evidence="2" id="KW-1185">Reference proteome</keyword>
<dbReference type="AlphaFoldDB" id="A0A498IGI1"/>
<accession>A0A498IGI1</accession>
<dbReference type="SUPFAM" id="SSF52058">
    <property type="entry name" value="L domain-like"/>
    <property type="match status" value="1"/>
</dbReference>
<evidence type="ECO:0000313" key="2">
    <source>
        <dbReference type="Proteomes" id="UP000290289"/>
    </source>
</evidence>
<organism evidence="1 2">
    <name type="scientific">Malus domestica</name>
    <name type="common">Apple</name>
    <name type="synonym">Pyrus malus</name>
    <dbReference type="NCBI Taxonomy" id="3750"/>
    <lineage>
        <taxon>Eukaryota</taxon>
        <taxon>Viridiplantae</taxon>
        <taxon>Streptophyta</taxon>
        <taxon>Embryophyta</taxon>
        <taxon>Tracheophyta</taxon>
        <taxon>Spermatophyta</taxon>
        <taxon>Magnoliopsida</taxon>
        <taxon>eudicotyledons</taxon>
        <taxon>Gunneridae</taxon>
        <taxon>Pentapetalae</taxon>
        <taxon>rosids</taxon>
        <taxon>fabids</taxon>
        <taxon>Rosales</taxon>
        <taxon>Rosaceae</taxon>
        <taxon>Amygdaloideae</taxon>
        <taxon>Maleae</taxon>
        <taxon>Malus</taxon>
    </lineage>
</organism>